<name>A0A923KT49_9BURK</name>
<dbReference type="Gene3D" id="3.30.565.10">
    <property type="entry name" value="Histidine kinase-like ATPase, C-terminal domain"/>
    <property type="match status" value="1"/>
</dbReference>
<keyword evidence="1" id="KW-0812">Transmembrane</keyword>
<dbReference type="InterPro" id="IPR010559">
    <property type="entry name" value="Sig_transdc_His_kin_internal"/>
</dbReference>
<comment type="caution">
    <text evidence="3">The sequence shown here is derived from an EMBL/GenBank/DDBJ whole genome shotgun (WGS) entry which is preliminary data.</text>
</comment>
<evidence type="ECO:0000259" key="2">
    <source>
        <dbReference type="Pfam" id="PF06580"/>
    </source>
</evidence>
<dbReference type="InterPro" id="IPR036890">
    <property type="entry name" value="HATPase_C_sf"/>
</dbReference>
<feature type="domain" description="Signal transduction histidine kinase internal region" evidence="2">
    <location>
        <begin position="180"/>
        <end position="259"/>
    </location>
</feature>
<feature type="transmembrane region" description="Helical" evidence="1">
    <location>
        <begin position="93"/>
        <end position="117"/>
    </location>
</feature>
<dbReference type="EMBL" id="JACOFZ010000003">
    <property type="protein sequence ID" value="MBC3881911.1"/>
    <property type="molecule type" value="Genomic_DNA"/>
</dbReference>
<feature type="transmembrane region" description="Helical" evidence="1">
    <location>
        <begin position="20"/>
        <end position="44"/>
    </location>
</feature>
<dbReference type="InterPro" id="IPR050640">
    <property type="entry name" value="Bact_2-comp_sensor_kinase"/>
</dbReference>
<dbReference type="GO" id="GO:0000155">
    <property type="term" value="F:phosphorelay sensor kinase activity"/>
    <property type="evidence" value="ECO:0007669"/>
    <property type="project" value="InterPro"/>
</dbReference>
<evidence type="ECO:0000313" key="4">
    <source>
        <dbReference type="Proteomes" id="UP000627446"/>
    </source>
</evidence>
<keyword evidence="3" id="KW-0808">Transferase</keyword>
<accession>A0A923KT49</accession>
<dbReference type="PANTHER" id="PTHR34220">
    <property type="entry name" value="SENSOR HISTIDINE KINASE YPDA"/>
    <property type="match status" value="1"/>
</dbReference>
<keyword evidence="1" id="KW-0472">Membrane</keyword>
<keyword evidence="1" id="KW-1133">Transmembrane helix</keyword>
<dbReference type="SUPFAM" id="SSF55874">
    <property type="entry name" value="ATPase domain of HSP90 chaperone/DNA topoisomerase II/histidine kinase"/>
    <property type="match status" value="1"/>
</dbReference>
<dbReference type="Proteomes" id="UP000627446">
    <property type="component" value="Unassembled WGS sequence"/>
</dbReference>
<dbReference type="Pfam" id="PF06580">
    <property type="entry name" value="His_kinase"/>
    <property type="match status" value="1"/>
</dbReference>
<feature type="transmembrane region" description="Helical" evidence="1">
    <location>
        <begin position="56"/>
        <end position="81"/>
    </location>
</feature>
<feature type="transmembrane region" description="Helical" evidence="1">
    <location>
        <begin position="137"/>
        <end position="159"/>
    </location>
</feature>
<keyword evidence="4" id="KW-1185">Reference proteome</keyword>
<keyword evidence="3" id="KW-0418">Kinase</keyword>
<protein>
    <submittedName>
        <fullName evidence="3">Histidine kinase</fullName>
    </submittedName>
</protein>
<gene>
    <name evidence="3" type="ORF">H8K36_11030</name>
</gene>
<organism evidence="3 4">
    <name type="scientific">Undibacterium nitidum</name>
    <dbReference type="NCBI Taxonomy" id="2762298"/>
    <lineage>
        <taxon>Bacteria</taxon>
        <taxon>Pseudomonadati</taxon>
        <taxon>Pseudomonadota</taxon>
        <taxon>Betaproteobacteria</taxon>
        <taxon>Burkholderiales</taxon>
        <taxon>Oxalobacteraceae</taxon>
        <taxon>Undibacterium</taxon>
    </lineage>
</organism>
<dbReference type="PANTHER" id="PTHR34220:SF7">
    <property type="entry name" value="SENSOR HISTIDINE KINASE YPDA"/>
    <property type="match status" value="1"/>
</dbReference>
<reference evidence="3" key="1">
    <citation type="submission" date="2020-08" db="EMBL/GenBank/DDBJ databases">
        <title>Novel species isolated from subtropical streams in China.</title>
        <authorList>
            <person name="Lu H."/>
        </authorList>
    </citation>
    <scope>NUCLEOTIDE SEQUENCE</scope>
    <source>
        <strain evidence="3">LX22W</strain>
    </source>
</reference>
<evidence type="ECO:0000256" key="1">
    <source>
        <dbReference type="SAM" id="Phobius"/>
    </source>
</evidence>
<proteinExistence type="predicted"/>
<dbReference type="AlphaFoldDB" id="A0A923KT49"/>
<dbReference type="GO" id="GO:0016020">
    <property type="term" value="C:membrane"/>
    <property type="evidence" value="ECO:0007669"/>
    <property type="project" value="InterPro"/>
</dbReference>
<evidence type="ECO:0000313" key="3">
    <source>
        <dbReference type="EMBL" id="MBC3881911.1"/>
    </source>
</evidence>
<dbReference type="RefSeq" id="WP_186916432.1">
    <property type="nucleotide sequence ID" value="NZ_JACOFZ010000003.1"/>
</dbReference>
<sequence>MNSWEKDSLLEKHIVEPVSFSALMSFSFLIWMFVAITHAIAGALDSGSVHYGQPQAMLALEYCLVFLPLSLLNCLLAWLFWRKLELMLQAKLLALLALLSCVAFLPILTVNKIMITTYFDRGVVADLSQEWDRVSPFILWVDFCLILLAFSTQASFAAWRRARAKEQEIELSRSLGLELRLHLLQGQLKPHFLFNALNSITALVRGEDRHLAGNALNQLNGLLRYVVNSGKYEWLSVADELKFVRDYLDMQSLRFGKRLHIEWEIQDRDWEKIPCAPLLFQPLVENAIHHGVENHQENCVIQIDLYVRLGLVHFRIANPLLAGSKAKHGHGLGLSSTRERLDIFFGREASVNTQSLPDRFMAEIIFPDDSQ</sequence>